<accession>A0A4R5FCJ2</accession>
<evidence type="ECO:0000256" key="1">
    <source>
        <dbReference type="SAM" id="SignalP"/>
    </source>
</evidence>
<proteinExistence type="predicted"/>
<dbReference type="Proteomes" id="UP000294814">
    <property type="component" value="Unassembled WGS sequence"/>
</dbReference>
<keyword evidence="3" id="KW-1185">Reference proteome</keyword>
<feature type="signal peptide" evidence="1">
    <location>
        <begin position="1"/>
        <end position="19"/>
    </location>
</feature>
<dbReference type="SUPFAM" id="SSF52266">
    <property type="entry name" value="SGNH hydrolase"/>
    <property type="match status" value="2"/>
</dbReference>
<feature type="chain" id="PRO_5020918698" evidence="1">
    <location>
        <begin position="20"/>
        <end position="527"/>
    </location>
</feature>
<gene>
    <name evidence="2" type="ORF">E0I26_00005</name>
</gene>
<name>A0A4R5FCJ2_9FLAO</name>
<dbReference type="InterPro" id="IPR036514">
    <property type="entry name" value="SGNH_hydro_sf"/>
</dbReference>
<organism evidence="2 3">
    <name type="scientific">Flavobacterium rhamnosiphilum</name>
    <dbReference type="NCBI Taxonomy" id="2541724"/>
    <lineage>
        <taxon>Bacteria</taxon>
        <taxon>Pseudomonadati</taxon>
        <taxon>Bacteroidota</taxon>
        <taxon>Flavobacteriia</taxon>
        <taxon>Flavobacteriales</taxon>
        <taxon>Flavobacteriaceae</taxon>
        <taxon>Flavobacterium</taxon>
    </lineage>
</organism>
<dbReference type="OrthoDB" id="9764164at2"/>
<reference evidence="2 3" key="1">
    <citation type="submission" date="2019-03" db="EMBL/GenBank/DDBJ databases">
        <title>Novel species of Flavobacterium.</title>
        <authorList>
            <person name="Liu Q."/>
            <person name="Xin Y.-H."/>
        </authorList>
    </citation>
    <scope>NUCLEOTIDE SEQUENCE [LARGE SCALE GENOMIC DNA]</scope>
    <source>
        <strain evidence="2 3">LB3P52</strain>
    </source>
</reference>
<evidence type="ECO:0000313" key="2">
    <source>
        <dbReference type="EMBL" id="TDE46505.1"/>
    </source>
</evidence>
<dbReference type="EMBL" id="SMLG01000001">
    <property type="protein sequence ID" value="TDE46505.1"/>
    <property type="molecule type" value="Genomic_DNA"/>
</dbReference>
<dbReference type="RefSeq" id="WP_131914457.1">
    <property type="nucleotide sequence ID" value="NZ_SMLG01000001.1"/>
</dbReference>
<dbReference type="AlphaFoldDB" id="A0A4R5FCJ2"/>
<dbReference type="PROSITE" id="PS51257">
    <property type="entry name" value="PROKAR_LIPOPROTEIN"/>
    <property type="match status" value="1"/>
</dbReference>
<keyword evidence="1" id="KW-0732">Signal</keyword>
<evidence type="ECO:0000313" key="3">
    <source>
        <dbReference type="Proteomes" id="UP000294814"/>
    </source>
</evidence>
<protein>
    <submittedName>
        <fullName evidence="2">G-D-S-L family lipolytic protein</fullName>
    </submittedName>
</protein>
<dbReference type="GO" id="GO:0016788">
    <property type="term" value="F:hydrolase activity, acting on ester bonds"/>
    <property type="evidence" value="ECO:0007669"/>
    <property type="project" value="UniProtKB-ARBA"/>
</dbReference>
<sequence length="527" mass="54515">MIKKFKWLLLVSLTFVACNSDDETIVVSNSSDGLPLTAGSADFSKYVALGDSFAAGYSDGALFVKGQEGAYPNVLAQQFALVGGGAFVTPLMADNIGGFSLAGSQIPQFGRRMYFGKATNSDFDEPIAVSGVSSTDVSARLSGAYNNLGVAGAKCIQLVTPGFGSSAGNPYFARFASSASTTVLADALTQNPTFFSLWIGGNDVLGYALAGGDATINPLTPSTGGIGVGFDASYNELVNKLTTGGRKGVIANLPYITALPQFAYLQPSFVDTFKYYPDGDEKLKTRVVSAGDVATINSINSILGFLDQVLTAYGQGSRINVLSSATGATNPVLIKDETLVNYSAQITGAAAGSGNPMLMALANYLGATFGKVRQTATGDLIPLVSSSVIGTAATLPPGVPSNLGAYGITYPLEDKHILIPSEISEIIAATDAYNLTIKAVADAKGLAFVDTKAIMNQLVNGGISANGFTVTATFVTGGGFSLDGIHPSPRGYALIANKFIEAINTTYGSNLKGVDLSNYRILFPSTL</sequence>
<dbReference type="Gene3D" id="3.40.50.1110">
    <property type="entry name" value="SGNH hydrolase"/>
    <property type="match status" value="2"/>
</dbReference>
<comment type="caution">
    <text evidence="2">The sequence shown here is derived from an EMBL/GenBank/DDBJ whole genome shotgun (WGS) entry which is preliminary data.</text>
</comment>